<dbReference type="PANTHER" id="PTHR12897:SF4">
    <property type="entry name" value="REGULATOR OF MON1-CCZ1 COMPLEX"/>
    <property type="match status" value="1"/>
</dbReference>
<dbReference type="GO" id="GO:0005765">
    <property type="term" value="C:lysosomal membrane"/>
    <property type="evidence" value="ECO:0007669"/>
    <property type="project" value="TreeGrafter"/>
</dbReference>
<dbReference type="Pfam" id="PF07035">
    <property type="entry name" value="RMC1_C"/>
    <property type="match status" value="1"/>
</dbReference>
<gene>
    <name evidence="5" type="ORF">SASPL_111249</name>
</gene>
<feature type="domain" description="Regulator of MON1-CCZ1 complex N-terminal" evidence="4">
    <location>
        <begin position="175"/>
        <end position="258"/>
    </location>
</feature>
<dbReference type="Proteomes" id="UP000298416">
    <property type="component" value="Unassembled WGS sequence"/>
</dbReference>
<sequence>MGSPRRMSARRCNGGRWHGRPATTAPLPCSQATGVSAPLRPNAGQRGKIGGGPWAPLAIRDASAGGNWSGRLYTVVLQHERTRPLCTAELLQCWNSVMATCLSTDLTGLTIRQTVPLATTHAESHIVLRLPLVCQGPLRDTLFVLVAAGFAIAPSSFAFYSWGGSLSNIKRPCPQDKKNLGSVLSIRYSLDLKHLAIQRSSHEIQFCNKETGDIFSQKCRSESESILGFFWTDCPTCDIFFVKTSGLELYTYGTESRNLQLVQTKKLSISWYIYTHESRLVLLASGIQCKSFTDFQLSYAGMISLPKFEMAMAKSEANSKPILAAEDVHIITVYGRIYCLQFDRIARLLNSYRFYRDAVVQQGSLPVYSDRIAVSVVDNVLLVHQAEAKVVIVYDIYADSQEQISAPLPLFLRGYSKANVAFSQTAGKTSGASEPRNLSDTKETTYGDQWKFLVPDLVLDVSNGSLWKISLDLEGISASSSEVQLILEFLQRRKLEAEKAKQLSLAIVRTIILERKQIHMVARAMDVLLAAYSQAINSGSYNKRSRTEEISSSNTLNASVDESITGIDVSRSINQKPESVPGNDSHNRSVMATSDLKTLVPANNQLNSTAPQRNQSLLTSSAATSPADFYSHVFSPIEEEMTGDGSYLTAITIEFLRSCSLEKLKVYPNTYALLVQILARDERYAELGLFIMNKIIEPSKEVAVQLLDSGRQNQQIRKLGLDILRQLSLHHDYVLLLVQDGYYLQALRYARKNKVKTVMPSLFLEAAYISKDPQHIAAVLRFFSDFIPALRAVPTTTHIITLLLSTLFFFRNRLLSSFVYDWLSTCG</sequence>
<keyword evidence="6" id="KW-1185">Reference proteome</keyword>
<organism evidence="5">
    <name type="scientific">Salvia splendens</name>
    <name type="common">Scarlet sage</name>
    <dbReference type="NCBI Taxonomy" id="180675"/>
    <lineage>
        <taxon>Eukaryota</taxon>
        <taxon>Viridiplantae</taxon>
        <taxon>Streptophyta</taxon>
        <taxon>Embryophyta</taxon>
        <taxon>Tracheophyta</taxon>
        <taxon>Spermatophyta</taxon>
        <taxon>Magnoliopsida</taxon>
        <taxon>eudicotyledons</taxon>
        <taxon>Gunneridae</taxon>
        <taxon>Pentapetalae</taxon>
        <taxon>asterids</taxon>
        <taxon>lamiids</taxon>
        <taxon>Lamiales</taxon>
        <taxon>Lamiaceae</taxon>
        <taxon>Nepetoideae</taxon>
        <taxon>Mentheae</taxon>
        <taxon>Salviinae</taxon>
        <taxon>Salvia</taxon>
        <taxon>Salvia subgen. Calosphace</taxon>
        <taxon>core Calosphace</taxon>
    </lineage>
</organism>
<protein>
    <recommendedName>
        <fullName evidence="7">Mic1 domain-containing protein</fullName>
    </recommendedName>
</protein>
<proteinExistence type="predicted"/>
<feature type="domain" description="Mic1" evidence="3">
    <location>
        <begin position="603"/>
        <end position="790"/>
    </location>
</feature>
<evidence type="ECO:0000259" key="4">
    <source>
        <dbReference type="Pfam" id="PF21029"/>
    </source>
</evidence>
<evidence type="ECO:0000313" key="6">
    <source>
        <dbReference type="Proteomes" id="UP000298416"/>
    </source>
</evidence>
<dbReference type="GO" id="GO:0010506">
    <property type="term" value="P:regulation of autophagy"/>
    <property type="evidence" value="ECO:0007669"/>
    <property type="project" value="InterPro"/>
</dbReference>
<dbReference type="InterPro" id="IPR009755">
    <property type="entry name" value="RMC1_C"/>
</dbReference>
<dbReference type="PANTHER" id="PTHR12897">
    <property type="entry name" value="COLON CANCER-ASSOCIATED PROTEIN MIC1"/>
    <property type="match status" value="1"/>
</dbReference>
<evidence type="ECO:0000256" key="2">
    <source>
        <dbReference type="SAM" id="Phobius"/>
    </source>
</evidence>
<keyword evidence="2" id="KW-1133">Transmembrane helix</keyword>
<dbReference type="InterPro" id="IPR049040">
    <property type="entry name" value="RMC1_N"/>
</dbReference>
<reference evidence="5" key="2">
    <citation type="submission" date="2020-08" db="EMBL/GenBank/DDBJ databases">
        <title>Plant Genome Project.</title>
        <authorList>
            <person name="Zhang R.-G."/>
        </authorList>
    </citation>
    <scope>NUCLEOTIDE SEQUENCE</scope>
    <source>
        <strain evidence="5">Huo1</strain>
        <tissue evidence="5">Leaf</tissue>
    </source>
</reference>
<name>A0A8X8YBK1_SALSN</name>
<comment type="caution">
    <text evidence="5">The sequence shown here is derived from an EMBL/GenBank/DDBJ whole genome shotgun (WGS) entry which is preliminary data.</text>
</comment>
<dbReference type="AlphaFoldDB" id="A0A8X8YBK1"/>
<evidence type="ECO:0000313" key="5">
    <source>
        <dbReference type="EMBL" id="KAG6427010.1"/>
    </source>
</evidence>
<keyword evidence="2" id="KW-0472">Membrane</keyword>
<feature type="region of interest" description="Disordered" evidence="1">
    <location>
        <begin position="1"/>
        <end position="31"/>
    </location>
</feature>
<accession>A0A8X8YBK1</accession>
<evidence type="ECO:0000256" key="1">
    <source>
        <dbReference type="SAM" id="MobiDB-lite"/>
    </source>
</evidence>
<evidence type="ECO:0000259" key="3">
    <source>
        <dbReference type="Pfam" id="PF07035"/>
    </source>
</evidence>
<dbReference type="InterPro" id="IPR040371">
    <property type="entry name" value="RMC1"/>
</dbReference>
<dbReference type="Pfam" id="PF21029">
    <property type="entry name" value="RMC1_N"/>
    <property type="match status" value="1"/>
</dbReference>
<keyword evidence="2" id="KW-0812">Transmembrane</keyword>
<reference evidence="5" key="1">
    <citation type="submission" date="2018-01" db="EMBL/GenBank/DDBJ databases">
        <authorList>
            <person name="Mao J.F."/>
        </authorList>
    </citation>
    <scope>NUCLEOTIDE SEQUENCE</scope>
    <source>
        <strain evidence="5">Huo1</strain>
        <tissue evidence="5">Leaf</tissue>
    </source>
</reference>
<feature type="transmembrane region" description="Helical" evidence="2">
    <location>
        <begin position="142"/>
        <end position="163"/>
    </location>
</feature>
<evidence type="ECO:0008006" key="7">
    <source>
        <dbReference type="Google" id="ProtNLM"/>
    </source>
</evidence>
<dbReference type="GO" id="GO:0035658">
    <property type="term" value="C:Mon1-Ccz1 complex"/>
    <property type="evidence" value="ECO:0007669"/>
    <property type="project" value="InterPro"/>
</dbReference>
<dbReference type="GO" id="GO:0031902">
    <property type="term" value="C:late endosome membrane"/>
    <property type="evidence" value="ECO:0007669"/>
    <property type="project" value="TreeGrafter"/>
</dbReference>
<dbReference type="EMBL" id="PNBA02000004">
    <property type="protein sequence ID" value="KAG6427010.1"/>
    <property type="molecule type" value="Genomic_DNA"/>
</dbReference>